<dbReference type="PROSITE" id="PS51831">
    <property type="entry name" value="HD"/>
    <property type="match status" value="1"/>
</dbReference>
<organism evidence="6 7">
    <name type="scientific">Paraburkholderia phymatum (strain DSM 17167 / CIP 108236 / LMG 21445 / STM815)</name>
    <name type="common">Burkholderia phymatum</name>
    <dbReference type="NCBI Taxonomy" id="391038"/>
    <lineage>
        <taxon>Bacteria</taxon>
        <taxon>Pseudomonadati</taxon>
        <taxon>Pseudomonadota</taxon>
        <taxon>Betaproteobacteria</taxon>
        <taxon>Burkholderiales</taxon>
        <taxon>Burkholderiaceae</taxon>
        <taxon>Paraburkholderia</taxon>
    </lineage>
</organism>
<proteinExistence type="predicted"/>
<feature type="domain" description="HD" evidence="5">
    <location>
        <begin position="28"/>
        <end position="123"/>
    </location>
</feature>
<reference evidence="7" key="1">
    <citation type="journal article" date="2014" name="Stand. Genomic Sci.">
        <title>Complete genome sequence of Burkholderia phymatum STM815(T), a broad host range and efficient nitrogen-fixing symbiont of Mimosa species.</title>
        <authorList>
            <person name="Moulin L."/>
            <person name="Klonowska A."/>
            <person name="Caroline B."/>
            <person name="Booth K."/>
            <person name="Vriezen J.A."/>
            <person name="Melkonian R."/>
            <person name="James E.K."/>
            <person name="Young J.P."/>
            <person name="Bena G."/>
            <person name="Hauser L."/>
            <person name="Land M."/>
            <person name="Kyrpides N."/>
            <person name="Bruce D."/>
            <person name="Chain P."/>
            <person name="Copeland A."/>
            <person name="Pitluck S."/>
            <person name="Woyke T."/>
            <person name="Lizotte-Waniewski M."/>
            <person name="Bristow J."/>
            <person name="Riley M."/>
        </authorList>
    </citation>
    <scope>NUCLEOTIDE SEQUENCE [LARGE SCALE GENOMIC DNA]</scope>
    <source>
        <strain evidence="7">DSM 17167 / CIP 108236 / LMG 21445 / STM815</strain>
    </source>
</reference>
<dbReference type="InterPro" id="IPR003607">
    <property type="entry name" value="HD/PDEase_dom"/>
</dbReference>
<dbReference type="HOGENOM" id="CLU_084517_1_1_4"/>
<dbReference type="PANTHER" id="PTHR46246:SF1">
    <property type="entry name" value="GUANOSINE-3',5'-BIS(DIPHOSPHATE) 3'-PYROPHOSPHOHYDROLASE MESH1"/>
    <property type="match status" value="1"/>
</dbReference>
<keyword evidence="3 6" id="KW-0378">Hydrolase</keyword>
<keyword evidence="7" id="KW-1185">Reference proteome</keyword>
<dbReference type="Pfam" id="PF13328">
    <property type="entry name" value="HD_4"/>
    <property type="match status" value="1"/>
</dbReference>
<dbReference type="FunFam" id="1.10.3210.10:FF:000012">
    <property type="entry name" value="HD domain containing 3"/>
    <property type="match status" value="1"/>
</dbReference>
<dbReference type="OrthoDB" id="9802385at2"/>
<dbReference type="STRING" id="391038.Bphy_5215"/>
<dbReference type="CDD" id="cd00077">
    <property type="entry name" value="HDc"/>
    <property type="match status" value="1"/>
</dbReference>
<evidence type="ECO:0000256" key="3">
    <source>
        <dbReference type="ARBA" id="ARBA00022801"/>
    </source>
</evidence>
<dbReference type="GO" id="GO:0046872">
    <property type="term" value="F:metal ion binding"/>
    <property type="evidence" value="ECO:0007669"/>
    <property type="project" value="UniProtKB-KW"/>
</dbReference>
<dbReference type="Gene3D" id="1.10.3210.10">
    <property type="entry name" value="Hypothetical protein af1432"/>
    <property type="match status" value="1"/>
</dbReference>
<dbReference type="Proteomes" id="UP000001192">
    <property type="component" value="Chromosome 2"/>
</dbReference>
<accession>B2JMG3</accession>
<dbReference type="GO" id="GO:0008893">
    <property type="term" value="F:guanosine-3',5'-bis(diphosphate) 3'-diphosphatase activity"/>
    <property type="evidence" value="ECO:0007669"/>
    <property type="project" value="TreeGrafter"/>
</dbReference>
<evidence type="ECO:0000256" key="4">
    <source>
        <dbReference type="ARBA" id="ARBA00023211"/>
    </source>
</evidence>
<evidence type="ECO:0000256" key="1">
    <source>
        <dbReference type="ARBA" id="ARBA00001936"/>
    </source>
</evidence>
<keyword evidence="4" id="KW-0464">Manganese</keyword>
<dbReference type="InterPro" id="IPR052194">
    <property type="entry name" value="MESH1"/>
</dbReference>
<dbReference type="EMBL" id="CP001044">
    <property type="protein sequence ID" value="ACC74298.1"/>
    <property type="molecule type" value="Genomic_DNA"/>
</dbReference>
<dbReference type="AlphaFoldDB" id="B2JMG3"/>
<evidence type="ECO:0000256" key="2">
    <source>
        <dbReference type="ARBA" id="ARBA00022723"/>
    </source>
</evidence>
<comment type="cofactor">
    <cofactor evidence="1">
        <name>Mn(2+)</name>
        <dbReference type="ChEBI" id="CHEBI:29035"/>
    </cofactor>
</comment>
<name>B2JMG3_PARP8</name>
<evidence type="ECO:0000259" key="5">
    <source>
        <dbReference type="PROSITE" id="PS51831"/>
    </source>
</evidence>
<sequence length="178" mass="19417">MNVLIRATAFAANKHRNQRRKDADASPYINHPIALADVLANEGDVADEAVLVAAILHDTIEDTETSMEELVALFGHAVAEIVAEVTDDKTLPKAERKRRQIEHAPAISRNAQLVKLADKICNLRDIAACPPANWTGERKREYFEWAKAVVDGLRGVHPVLEAAFDSAYAAKPSASSLA</sequence>
<dbReference type="PANTHER" id="PTHR46246">
    <property type="entry name" value="GUANOSINE-3',5'-BIS(DIPHOSPHATE) 3'-PYROPHOSPHOHYDROLASE MESH1"/>
    <property type="match status" value="1"/>
</dbReference>
<gene>
    <name evidence="6" type="ordered locus">Bphy_5215</name>
</gene>
<dbReference type="SUPFAM" id="SSF109604">
    <property type="entry name" value="HD-domain/PDEase-like"/>
    <property type="match status" value="1"/>
</dbReference>
<dbReference type="eggNOG" id="COG0317">
    <property type="taxonomic scope" value="Bacteria"/>
</dbReference>
<evidence type="ECO:0000313" key="7">
    <source>
        <dbReference type="Proteomes" id="UP000001192"/>
    </source>
</evidence>
<protein>
    <submittedName>
        <fullName evidence="6">Metal dependent phosphohydrolase</fullName>
    </submittedName>
</protein>
<keyword evidence="2" id="KW-0479">Metal-binding</keyword>
<evidence type="ECO:0000313" key="6">
    <source>
        <dbReference type="EMBL" id="ACC74298.1"/>
    </source>
</evidence>
<dbReference type="KEGG" id="bph:Bphy_5215"/>
<dbReference type="RefSeq" id="WP_012404462.1">
    <property type="nucleotide sequence ID" value="NC_010623.1"/>
</dbReference>
<dbReference type="SMART" id="SM00471">
    <property type="entry name" value="HDc"/>
    <property type="match status" value="1"/>
</dbReference>
<dbReference type="InterPro" id="IPR006674">
    <property type="entry name" value="HD_domain"/>
</dbReference>